<feature type="transmembrane region" description="Helical" evidence="7">
    <location>
        <begin position="306"/>
        <end position="325"/>
    </location>
</feature>
<keyword evidence="6 7" id="KW-0472">Membrane</keyword>
<proteinExistence type="inferred from homology"/>
<evidence type="ECO:0000256" key="2">
    <source>
        <dbReference type="ARBA" id="ARBA00007400"/>
    </source>
</evidence>
<comment type="caution">
    <text evidence="9">The sequence shown here is derived from an EMBL/GenBank/DDBJ whole genome shotgun (WGS) entry which is preliminary data.</text>
</comment>
<accession>A0A6M1PGE0</accession>
<feature type="transmembrane region" description="Helical" evidence="7">
    <location>
        <begin position="45"/>
        <end position="65"/>
    </location>
</feature>
<keyword evidence="4 7" id="KW-0812">Transmembrane</keyword>
<keyword evidence="3" id="KW-1003">Cell membrane</keyword>
<comment type="similarity">
    <text evidence="2">Belongs to the acyltransferase 3 family.</text>
</comment>
<dbReference type="PANTHER" id="PTHR40074">
    <property type="entry name" value="O-ACETYLTRANSFERASE WECH"/>
    <property type="match status" value="1"/>
</dbReference>
<dbReference type="GO" id="GO:0016413">
    <property type="term" value="F:O-acetyltransferase activity"/>
    <property type="evidence" value="ECO:0007669"/>
    <property type="project" value="TreeGrafter"/>
</dbReference>
<keyword evidence="5 7" id="KW-1133">Transmembrane helix</keyword>
<evidence type="ECO:0000256" key="5">
    <source>
        <dbReference type="ARBA" id="ARBA00022989"/>
    </source>
</evidence>
<protein>
    <submittedName>
        <fullName evidence="9">Acyltransferase</fullName>
    </submittedName>
</protein>
<feature type="transmembrane region" description="Helical" evidence="7">
    <location>
        <begin position="79"/>
        <end position="99"/>
    </location>
</feature>
<feature type="domain" description="Acyltransferase 3" evidence="8">
    <location>
        <begin position="18"/>
        <end position="321"/>
    </location>
</feature>
<evidence type="ECO:0000313" key="10">
    <source>
        <dbReference type="Proteomes" id="UP000480151"/>
    </source>
</evidence>
<dbReference type="GO" id="GO:0005886">
    <property type="term" value="C:plasma membrane"/>
    <property type="evidence" value="ECO:0007669"/>
    <property type="project" value="UniProtKB-SubCell"/>
</dbReference>
<evidence type="ECO:0000256" key="7">
    <source>
        <dbReference type="SAM" id="Phobius"/>
    </source>
</evidence>
<feature type="transmembrane region" description="Helical" evidence="7">
    <location>
        <begin position="240"/>
        <end position="258"/>
    </location>
</feature>
<feature type="transmembrane region" description="Helical" evidence="7">
    <location>
        <begin position="152"/>
        <end position="170"/>
    </location>
</feature>
<organism evidence="9 10">
    <name type="scientific">Paenibacillus apii</name>
    <dbReference type="NCBI Taxonomy" id="1850370"/>
    <lineage>
        <taxon>Bacteria</taxon>
        <taxon>Bacillati</taxon>
        <taxon>Bacillota</taxon>
        <taxon>Bacilli</taxon>
        <taxon>Bacillales</taxon>
        <taxon>Paenibacillaceae</taxon>
        <taxon>Paenibacillus</taxon>
    </lineage>
</organism>
<comment type="subcellular location">
    <subcellularLocation>
        <location evidence="1">Cell membrane</location>
        <topology evidence="1">Multi-pass membrane protein</topology>
    </subcellularLocation>
</comment>
<feature type="transmembrane region" description="Helical" evidence="7">
    <location>
        <begin position="176"/>
        <end position="197"/>
    </location>
</feature>
<evidence type="ECO:0000256" key="1">
    <source>
        <dbReference type="ARBA" id="ARBA00004651"/>
    </source>
</evidence>
<evidence type="ECO:0000256" key="3">
    <source>
        <dbReference type="ARBA" id="ARBA00022475"/>
    </source>
</evidence>
<feature type="transmembrane region" description="Helical" evidence="7">
    <location>
        <begin position="127"/>
        <end position="145"/>
    </location>
</feature>
<feature type="transmembrane region" description="Helical" evidence="7">
    <location>
        <begin position="20"/>
        <end position="39"/>
    </location>
</feature>
<evidence type="ECO:0000259" key="8">
    <source>
        <dbReference type="Pfam" id="PF01757"/>
    </source>
</evidence>
<keyword evidence="10" id="KW-1185">Reference proteome</keyword>
<keyword evidence="9" id="KW-0808">Transferase</keyword>
<evidence type="ECO:0000256" key="6">
    <source>
        <dbReference type="ARBA" id="ARBA00023136"/>
    </source>
</evidence>
<dbReference type="Proteomes" id="UP000480151">
    <property type="component" value="Unassembled WGS sequence"/>
</dbReference>
<dbReference type="AlphaFoldDB" id="A0A6M1PGE0"/>
<evidence type="ECO:0000313" key="9">
    <source>
        <dbReference type="EMBL" id="NGM81315.1"/>
    </source>
</evidence>
<dbReference type="Pfam" id="PF01757">
    <property type="entry name" value="Acyl_transf_3"/>
    <property type="match status" value="1"/>
</dbReference>
<keyword evidence="9" id="KW-0012">Acyltransferase</keyword>
<reference evidence="9 10" key="1">
    <citation type="submission" date="2020-02" db="EMBL/GenBank/DDBJ databases">
        <authorList>
            <person name="Gao J."/>
            <person name="Sun J."/>
        </authorList>
    </citation>
    <scope>NUCLEOTIDE SEQUENCE [LARGE SCALE GENOMIC DNA]</scope>
    <source>
        <strain evidence="9 10">7124</strain>
    </source>
</reference>
<evidence type="ECO:0000256" key="4">
    <source>
        <dbReference type="ARBA" id="ARBA00022692"/>
    </source>
</evidence>
<dbReference type="InterPro" id="IPR002656">
    <property type="entry name" value="Acyl_transf_3_dom"/>
</dbReference>
<dbReference type="PANTHER" id="PTHR40074:SF2">
    <property type="entry name" value="O-ACETYLTRANSFERASE WECH"/>
    <property type="match status" value="1"/>
</dbReference>
<dbReference type="EMBL" id="JAAKGU010000001">
    <property type="protein sequence ID" value="NGM81315.1"/>
    <property type="molecule type" value="Genomic_DNA"/>
</dbReference>
<dbReference type="RefSeq" id="WP_165094053.1">
    <property type="nucleotide sequence ID" value="NZ_JAAKGU010000001.1"/>
</dbReference>
<dbReference type="GO" id="GO:0009246">
    <property type="term" value="P:enterobacterial common antigen biosynthetic process"/>
    <property type="evidence" value="ECO:0007669"/>
    <property type="project" value="TreeGrafter"/>
</dbReference>
<gene>
    <name evidence="9" type="ORF">G5B47_02685</name>
</gene>
<name>A0A6M1PGE0_9BACL</name>
<feature type="transmembrane region" description="Helical" evidence="7">
    <location>
        <begin position="209"/>
        <end position="228"/>
    </location>
</feature>
<sequence>MNNLNYKVISKYRTELMGIAILWIVFFHSTINVSTVPILNTIKATGYGGVDIFLMLSGLGLYFAWQKDSNVNTFYKRRLLRILPTYLAVVFIICFFEWYKGEMSLTDAVLNLTTLSFWLNSDKKFDWYVPSILVLYFLTPFFMNYFKLKNKYIILSAVVIGALLLSVAITPTPLSYLLIFTIRIPIFFTGFLVGYWIEIHKKITMAHVIINLAAVIFGLTSLLASLKYLPDEYLWNYGIWWYPFILMTLPLCLFLAAFLQFTSKLGIKKFIFLTFCGTHSLEIYLIHERILHLTSKISKSFDNLAYNLICIVITLLLAVLLKKVIAGVTSRFT</sequence>